<dbReference type="Pfam" id="PF08889">
    <property type="entry name" value="WbqC"/>
    <property type="match status" value="1"/>
</dbReference>
<dbReference type="Proteomes" id="UP001223547">
    <property type="component" value="Unassembled WGS sequence"/>
</dbReference>
<accession>A0ABT7HCE9</accession>
<organism evidence="1 2">
    <name type="scientific">Marinobacter albus</name>
    <dbReference type="NCBI Taxonomy" id="3030833"/>
    <lineage>
        <taxon>Bacteria</taxon>
        <taxon>Pseudomonadati</taxon>
        <taxon>Pseudomonadota</taxon>
        <taxon>Gammaproteobacteria</taxon>
        <taxon>Pseudomonadales</taxon>
        <taxon>Marinobacteraceae</taxon>
        <taxon>Marinobacter</taxon>
    </lineage>
</organism>
<evidence type="ECO:0000313" key="2">
    <source>
        <dbReference type="Proteomes" id="UP001223547"/>
    </source>
</evidence>
<reference evidence="1 2" key="1">
    <citation type="submission" date="2023-05" db="EMBL/GenBank/DDBJ databases">
        <title>Marinobacter albus sp. nov., a marine bacterium isolated from sand in a coastal intertidal zone of huludao.</title>
        <authorList>
            <person name="Deng T."/>
        </authorList>
    </citation>
    <scope>NUCLEOTIDE SEQUENCE [LARGE SCALE GENOMIC DNA]</scope>
    <source>
        <strain evidence="1 2">M216</strain>
    </source>
</reference>
<name>A0ABT7HCE9_9GAMM</name>
<sequence length="229" mass="26543">MSLAVMQPYLFPYIGYFQLIYSARIFLIYDDVSFIKQGYINRNSILSDGFPVRFTIPVPGSSSNKRIVDLSFSSNVGKALKTINQAYSRAPYYEDVFPIVRRVLEFKERSIPSVCLEAFNLIFSYLGISKQFFRTSELEYQRDLPPEDRIIDLCRKFDEKTYVNPVGGRHLYSKEHFYNSGVELFFLQSNSVRYRQKKGGFVPNLSIIDCLMNCSPAEVTTLLNQYELV</sequence>
<dbReference type="RefSeq" id="WP_219866313.1">
    <property type="nucleotide sequence ID" value="NZ_JASSQD010000001.1"/>
</dbReference>
<proteinExistence type="predicted"/>
<dbReference type="EMBL" id="JASSQD010000001">
    <property type="protein sequence ID" value="MDK9557241.1"/>
    <property type="molecule type" value="Genomic_DNA"/>
</dbReference>
<protein>
    <submittedName>
        <fullName evidence="1">WbqC family protein</fullName>
    </submittedName>
</protein>
<keyword evidence="2" id="KW-1185">Reference proteome</keyword>
<comment type="caution">
    <text evidence="1">The sequence shown here is derived from an EMBL/GenBank/DDBJ whole genome shotgun (WGS) entry which is preliminary data.</text>
</comment>
<dbReference type="InterPro" id="IPR014985">
    <property type="entry name" value="WbqC"/>
</dbReference>
<gene>
    <name evidence="1" type="ORF">QQF73_06340</name>
</gene>
<evidence type="ECO:0000313" key="1">
    <source>
        <dbReference type="EMBL" id="MDK9557241.1"/>
    </source>
</evidence>